<feature type="domain" description="SMP-30/Gluconolactonase/LRE-like region" evidence="2">
    <location>
        <begin position="18"/>
        <end position="256"/>
    </location>
</feature>
<dbReference type="Gene3D" id="2.120.10.30">
    <property type="entry name" value="TolB, C-terminal domain"/>
    <property type="match status" value="1"/>
</dbReference>
<evidence type="ECO:0000256" key="1">
    <source>
        <dbReference type="ARBA" id="ARBA00008853"/>
    </source>
</evidence>
<comment type="similarity">
    <text evidence="1">Belongs to the SMP-30/CGR1 family.</text>
</comment>
<comment type="caution">
    <text evidence="3">The sequence shown here is derived from an EMBL/GenBank/DDBJ whole genome shotgun (WGS) entry which is preliminary data.</text>
</comment>
<dbReference type="PANTHER" id="PTHR10907">
    <property type="entry name" value="REGUCALCIN"/>
    <property type="match status" value="1"/>
</dbReference>
<proteinExistence type="inferred from homology"/>
<dbReference type="EMBL" id="BAAAZP010000163">
    <property type="protein sequence ID" value="GAA3700952.1"/>
    <property type="molecule type" value="Genomic_DNA"/>
</dbReference>
<dbReference type="PRINTS" id="PR01790">
    <property type="entry name" value="SMP30FAMILY"/>
</dbReference>
<gene>
    <name evidence="3" type="ORF">GCM10022224_078510</name>
</gene>
<dbReference type="PANTHER" id="PTHR10907:SF47">
    <property type="entry name" value="REGUCALCIN"/>
    <property type="match status" value="1"/>
</dbReference>
<protein>
    <submittedName>
        <fullName evidence="3">SMP-30/gluconolactonase/LRE family protein</fullName>
    </submittedName>
</protein>
<dbReference type="SUPFAM" id="SSF63829">
    <property type="entry name" value="Calcium-dependent phosphotriesterase"/>
    <property type="match status" value="1"/>
</dbReference>
<dbReference type="Pfam" id="PF08450">
    <property type="entry name" value="SGL"/>
    <property type="match status" value="1"/>
</dbReference>
<dbReference type="RefSeq" id="WP_344890161.1">
    <property type="nucleotide sequence ID" value="NZ_BAAAZP010000163.1"/>
</dbReference>
<dbReference type="InterPro" id="IPR005511">
    <property type="entry name" value="SMP-30"/>
</dbReference>
<organism evidence="3 4">
    <name type="scientific">Nonomuraea antimicrobica</name>
    <dbReference type="NCBI Taxonomy" id="561173"/>
    <lineage>
        <taxon>Bacteria</taxon>
        <taxon>Bacillati</taxon>
        <taxon>Actinomycetota</taxon>
        <taxon>Actinomycetes</taxon>
        <taxon>Streptosporangiales</taxon>
        <taxon>Streptosporangiaceae</taxon>
        <taxon>Nonomuraea</taxon>
    </lineage>
</organism>
<dbReference type="Proteomes" id="UP001500902">
    <property type="component" value="Unassembled WGS sequence"/>
</dbReference>
<evidence type="ECO:0000313" key="4">
    <source>
        <dbReference type="Proteomes" id="UP001500902"/>
    </source>
</evidence>
<evidence type="ECO:0000313" key="3">
    <source>
        <dbReference type="EMBL" id="GAA3700952.1"/>
    </source>
</evidence>
<sequence length="287" mass="30330">MSVARWAAEPWLDLQLELGEGPVWDYRSQELLFLDIHAGELYAADQAGRTTVRGLGQMIGAVGLRGESGYVLGTSGGFGLLDAGSARPRAFSDLELPEGVRMNDCQVGPDGAFWGGSMHRISEPGRGGAYRLAPDGTVTTFIDTVTTSNGVGWSPDDRMMYYTDSATHAIDAFDFDPEAGTATNRRPLIDVPEGLPDGLCVDAEGSIWVAVFHAGAVHRYAPNGDLTGVVTVPANLVTSCCFGGPDLGTLYITSASAGITFWERHAQHAGAVFAVDVGVSGRPAFVF</sequence>
<evidence type="ECO:0000259" key="2">
    <source>
        <dbReference type="Pfam" id="PF08450"/>
    </source>
</evidence>
<keyword evidence="4" id="KW-1185">Reference proteome</keyword>
<reference evidence="4" key="1">
    <citation type="journal article" date="2019" name="Int. J. Syst. Evol. Microbiol.">
        <title>The Global Catalogue of Microorganisms (GCM) 10K type strain sequencing project: providing services to taxonomists for standard genome sequencing and annotation.</title>
        <authorList>
            <consortium name="The Broad Institute Genomics Platform"/>
            <consortium name="The Broad Institute Genome Sequencing Center for Infectious Disease"/>
            <person name="Wu L."/>
            <person name="Ma J."/>
        </authorList>
    </citation>
    <scope>NUCLEOTIDE SEQUENCE [LARGE SCALE GENOMIC DNA]</scope>
    <source>
        <strain evidence="4">JCM 16904</strain>
    </source>
</reference>
<name>A0ABP7DBE2_9ACTN</name>
<accession>A0ABP7DBE2</accession>
<dbReference type="InterPro" id="IPR013658">
    <property type="entry name" value="SGL"/>
</dbReference>
<dbReference type="InterPro" id="IPR011042">
    <property type="entry name" value="6-blade_b-propeller_TolB-like"/>
</dbReference>